<dbReference type="EMBL" id="LWQT01000039">
    <property type="protein sequence ID" value="OAN53724.1"/>
    <property type="molecule type" value="Genomic_DNA"/>
</dbReference>
<dbReference type="OrthoDB" id="7537532at2"/>
<dbReference type="SUPFAM" id="SSF53335">
    <property type="entry name" value="S-adenosyl-L-methionine-dependent methyltransferases"/>
    <property type="match status" value="1"/>
</dbReference>
<dbReference type="GO" id="GO:0008757">
    <property type="term" value="F:S-adenosylmethionine-dependent methyltransferase activity"/>
    <property type="evidence" value="ECO:0007669"/>
    <property type="project" value="InterPro"/>
</dbReference>
<evidence type="ECO:0000313" key="3">
    <source>
        <dbReference type="Proteomes" id="UP000078428"/>
    </source>
</evidence>
<name>A0A178MU45_9PROT</name>
<evidence type="ECO:0000259" key="1">
    <source>
        <dbReference type="Pfam" id="PF08241"/>
    </source>
</evidence>
<comment type="caution">
    <text evidence="2">The sequence shown here is derived from an EMBL/GenBank/DDBJ whole genome shotgun (WGS) entry which is preliminary data.</text>
</comment>
<sequence>MKETCKATLRRLGQPDFATRYFVGQGLDVGATTDPLSQFSELFPLIKGVRLWDGIDGDPQYLTGLADNSFDFVHVAFALQRMPDPLEALRHWFRVLRPGGHLIVTVPDEDMYEQGFWPSRYNLENRWTFTVFKTKSWSPVSVNLVDAVRVLGAQADIRRLEVMASGYRHTLPRFDQTLTPVAECAIELVVRKRPQAETVAGGRLNPDGGLSPKDVLALTGLRVDALKV</sequence>
<proteinExistence type="predicted"/>
<evidence type="ECO:0000313" key="2">
    <source>
        <dbReference type="EMBL" id="OAN53724.1"/>
    </source>
</evidence>
<dbReference type="GO" id="GO:0032259">
    <property type="term" value="P:methylation"/>
    <property type="evidence" value="ECO:0007669"/>
    <property type="project" value="UniProtKB-KW"/>
</dbReference>
<reference evidence="2 3" key="1">
    <citation type="submission" date="2016-04" db="EMBL/GenBank/DDBJ databases">
        <title>Draft genome sequence of freshwater magnetotactic bacteria Magnetospirillum marisnigri SP-1 and Magnetospirillum moscoviense BB-1.</title>
        <authorList>
            <person name="Koziaeva V."/>
            <person name="Dziuba M.V."/>
            <person name="Ivanov T.M."/>
            <person name="Kuznetsov B."/>
            <person name="Grouzdev D.S."/>
        </authorList>
    </citation>
    <scope>NUCLEOTIDE SEQUENCE [LARGE SCALE GENOMIC DNA]</scope>
    <source>
        <strain evidence="2 3">SP-1</strain>
    </source>
</reference>
<gene>
    <name evidence="2" type="ORF">A6A04_14070</name>
</gene>
<keyword evidence="2" id="KW-0489">Methyltransferase</keyword>
<dbReference type="InterPro" id="IPR029063">
    <property type="entry name" value="SAM-dependent_MTases_sf"/>
</dbReference>
<dbReference type="AlphaFoldDB" id="A0A178MU45"/>
<dbReference type="Pfam" id="PF08241">
    <property type="entry name" value="Methyltransf_11"/>
    <property type="match status" value="1"/>
</dbReference>
<feature type="domain" description="Methyltransferase type 11" evidence="1">
    <location>
        <begin position="55"/>
        <end position="104"/>
    </location>
</feature>
<organism evidence="2 3">
    <name type="scientific">Paramagnetospirillum marisnigri</name>
    <dbReference type="NCBI Taxonomy" id="1285242"/>
    <lineage>
        <taxon>Bacteria</taxon>
        <taxon>Pseudomonadati</taxon>
        <taxon>Pseudomonadota</taxon>
        <taxon>Alphaproteobacteria</taxon>
        <taxon>Rhodospirillales</taxon>
        <taxon>Magnetospirillaceae</taxon>
        <taxon>Paramagnetospirillum</taxon>
    </lineage>
</organism>
<dbReference type="STRING" id="1285242.A6A04_14070"/>
<dbReference type="CDD" id="cd02440">
    <property type="entry name" value="AdoMet_MTases"/>
    <property type="match status" value="1"/>
</dbReference>
<keyword evidence="2" id="KW-0808">Transferase</keyword>
<protein>
    <submittedName>
        <fullName evidence="2">SAM-dependent methyltransferase</fullName>
    </submittedName>
</protein>
<dbReference type="InterPro" id="IPR013216">
    <property type="entry name" value="Methyltransf_11"/>
</dbReference>
<accession>A0A178MU45</accession>
<dbReference type="Gene3D" id="3.40.50.150">
    <property type="entry name" value="Vaccinia Virus protein VP39"/>
    <property type="match status" value="1"/>
</dbReference>
<dbReference type="Proteomes" id="UP000078428">
    <property type="component" value="Unassembled WGS sequence"/>
</dbReference>
<keyword evidence="3" id="KW-1185">Reference proteome</keyword>